<organism evidence="1 2">
    <name type="scientific">Grimontia marina</name>
    <dbReference type="NCBI Taxonomy" id="646534"/>
    <lineage>
        <taxon>Bacteria</taxon>
        <taxon>Pseudomonadati</taxon>
        <taxon>Pseudomonadota</taxon>
        <taxon>Gammaproteobacteria</taxon>
        <taxon>Vibrionales</taxon>
        <taxon>Vibrionaceae</taxon>
        <taxon>Grimontia</taxon>
    </lineage>
</organism>
<dbReference type="AlphaFoldDB" id="A0A128EVU0"/>
<proteinExistence type="predicted"/>
<sequence length="120" mass="13156">MRALVIAMFVLLGLIGCSSSVISQYAEEQNWSALASYDVEVGNKPRSAKALRELGATSESVQEDYLSAYKAHMDVYCQPENAYHAGILGKPRNSVCIDDSPTGWDYEANWRTGLEAGSIF</sequence>
<dbReference type="RefSeq" id="WP_062705349.1">
    <property type="nucleotide sequence ID" value="NZ_CAWRCI010000002.1"/>
</dbReference>
<keyword evidence="2" id="KW-1185">Reference proteome</keyword>
<accession>A0A128EVU0</accession>
<dbReference type="EMBL" id="FIZY01000002">
    <property type="protein sequence ID" value="CZF78116.1"/>
    <property type="molecule type" value="Genomic_DNA"/>
</dbReference>
<dbReference type="PROSITE" id="PS51257">
    <property type="entry name" value="PROKAR_LIPOPROTEIN"/>
    <property type="match status" value="1"/>
</dbReference>
<evidence type="ECO:0008006" key="3">
    <source>
        <dbReference type="Google" id="ProtNLM"/>
    </source>
</evidence>
<protein>
    <recommendedName>
        <fullName evidence="3">Lipoprotein</fullName>
    </recommendedName>
</protein>
<reference evidence="2" key="1">
    <citation type="submission" date="2016-02" db="EMBL/GenBank/DDBJ databases">
        <authorList>
            <person name="Rodrigo-Torres Lidia"/>
            <person name="Arahal R.David."/>
        </authorList>
    </citation>
    <scope>NUCLEOTIDE SEQUENCE [LARGE SCALE GENOMIC DNA]</scope>
    <source>
        <strain evidence="2">CECT 8713</strain>
    </source>
</reference>
<dbReference type="OrthoDB" id="5919011at2"/>
<dbReference type="Pfam" id="PF10973">
    <property type="entry name" value="DUF2799"/>
    <property type="match status" value="1"/>
</dbReference>
<gene>
    <name evidence="1" type="ORF">GMA8713_00454</name>
</gene>
<dbReference type="InterPro" id="IPR021242">
    <property type="entry name" value="DUF2799"/>
</dbReference>
<dbReference type="Proteomes" id="UP000073601">
    <property type="component" value="Unassembled WGS sequence"/>
</dbReference>
<evidence type="ECO:0000313" key="2">
    <source>
        <dbReference type="Proteomes" id="UP000073601"/>
    </source>
</evidence>
<evidence type="ECO:0000313" key="1">
    <source>
        <dbReference type="EMBL" id="CZF78116.1"/>
    </source>
</evidence>
<name>A0A128EVU0_9GAMM</name>